<dbReference type="InterPro" id="IPR021416">
    <property type="entry name" value="DUF3048_N"/>
</dbReference>
<feature type="domain" description="DUF3048" evidence="3">
    <location>
        <begin position="234"/>
        <end position="347"/>
    </location>
</feature>
<evidence type="ECO:0000259" key="2">
    <source>
        <dbReference type="Pfam" id="PF11258"/>
    </source>
</evidence>
<keyword evidence="1" id="KW-0732">Signal</keyword>
<name>A0A542SQT5_9MICO</name>
<dbReference type="InterPro" id="IPR035328">
    <property type="entry name" value="DUF3048_C"/>
</dbReference>
<accession>A0A542SQT5</accession>
<dbReference type="SUPFAM" id="SSF159774">
    <property type="entry name" value="YerB-like"/>
    <property type="match status" value="1"/>
</dbReference>
<dbReference type="Pfam" id="PF11258">
    <property type="entry name" value="DUF3048"/>
    <property type="match status" value="1"/>
</dbReference>
<sequence>MNRQVPSKGNRGPAWARVVAPLLLVPLVAAGCGKSASAPATVTALPSVAATRVAPPEPAAAAITWPLTGVETEKVAQRPALSVKIENSPAARPQIGLNDTDLVYEEVVEGGITRFIAVFQSMTPKVVGPIRSVRPMDANLIAPLGGLLAYSGGQSAFLGLAPKAGLQVLSMDAGAAGFSRTSTKAAPHNVVGDTATFWKQAKGKNKKVPAAAFAYNDEESTAAASGESIKELSVTMSQGFNPRWHWDEKKKVFKRSEGATPATVQGGDRIVAKNIVVLKVKITQTKYRDPAGNPVPETIVIGSGKGLVVSEGKAVAVTWKKKNQKSQIELATADGKAVELTPGNTWIELMPNTNKWTTK</sequence>
<dbReference type="RefSeq" id="WP_170207933.1">
    <property type="nucleotide sequence ID" value="NZ_BAAATB010000004.1"/>
</dbReference>
<dbReference type="AlphaFoldDB" id="A0A542SQT5"/>
<feature type="signal peptide" evidence="1">
    <location>
        <begin position="1"/>
        <end position="30"/>
    </location>
</feature>
<dbReference type="Pfam" id="PF17479">
    <property type="entry name" value="DUF3048_C"/>
    <property type="match status" value="1"/>
</dbReference>
<feature type="chain" id="PRO_5039320687" evidence="1">
    <location>
        <begin position="31"/>
        <end position="359"/>
    </location>
</feature>
<evidence type="ECO:0000259" key="3">
    <source>
        <dbReference type="Pfam" id="PF17479"/>
    </source>
</evidence>
<feature type="domain" description="DUF3048" evidence="2">
    <location>
        <begin position="67"/>
        <end position="205"/>
    </location>
</feature>
<organism evidence="4 5">
    <name type="scientific">Rarobacter incanus</name>
    <dbReference type="NCBI Taxonomy" id="153494"/>
    <lineage>
        <taxon>Bacteria</taxon>
        <taxon>Bacillati</taxon>
        <taxon>Actinomycetota</taxon>
        <taxon>Actinomycetes</taxon>
        <taxon>Micrococcales</taxon>
        <taxon>Rarobacteraceae</taxon>
        <taxon>Rarobacter</taxon>
    </lineage>
</organism>
<proteinExistence type="predicted"/>
<dbReference type="PROSITE" id="PS51257">
    <property type="entry name" value="PROKAR_LIPOPROTEIN"/>
    <property type="match status" value="1"/>
</dbReference>
<protein>
    <submittedName>
        <fullName evidence="4">DUF3048 family protein</fullName>
    </submittedName>
</protein>
<dbReference type="Gene3D" id="3.50.90.10">
    <property type="entry name" value="YerB-like"/>
    <property type="match status" value="1"/>
</dbReference>
<evidence type="ECO:0000256" key="1">
    <source>
        <dbReference type="SAM" id="SignalP"/>
    </source>
</evidence>
<reference evidence="4 5" key="1">
    <citation type="submission" date="2019-06" db="EMBL/GenBank/DDBJ databases">
        <title>Sequencing the genomes of 1000 actinobacteria strains.</title>
        <authorList>
            <person name="Klenk H.-P."/>
        </authorList>
    </citation>
    <scope>NUCLEOTIDE SEQUENCE [LARGE SCALE GENOMIC DNA]</scope>
    <source>
        <strain evidence="4 5">DSM 10596</strain>
    </source>
</reference>
<dbReference type="EMBL" id="VFNV01000001">
    <property type="protein sequence ID" value="TQK76964.1"/>
    <property type="molecule type" value="Genomic_DNA"/>
</dbReference>
<evidence type="ECO:0000313" key="5">
    <source>
        <dbReference type="Proteomes" id="UP000316181"/>
    </source>
</evidence>
<dbReference type="Proteomes" id="UP000316181">
    <property type="component" value="Unassembled WGS sequence"/>
</dbReference>
<gene>
    <name evidence="4" type="ORF">FB389_1667</name>
</gene>
<dbReference type="InterPro" id="IPR023158">
    <property type="entry name" value="YerB-like_sf"/>
</dbReference>
<evidence type="ECO:0000313" key="4">
    <source>
        <dbReference type="EMBL" id="TQK76964.1"/>
    </source>
</evidence>
<comment type="caution">
    <text evidence="4">The sequence shown here is derived from an EMBL/GenBank/DDBJ whole genome shotgun (WGS) entry which is preliminary data.</text>
</comment>
<keyword evidence="5" id="KW-1185">Reference proteome</keyword>